<protein>
    <submittedName>
        <fullName evidence="1">Uncharacterized protein</fullName>
    </submittedName>
</protein>
<dbReference type="AlphaFoldDB" id="A0A5B7H248"/>
<organism evidence="1 2">
    <name type="scientific">Portunus trituberculatus</name>
    <name type="common">Swimming crab</name>
    <name type="synonym">Neptunus trituberculatus</name>
    <dbReference type="NCBI Taxonomy" id="210409"/>
    <lineage>
        <taxon>Eukaryota</taxon>
        <taxon>Metazoa</taxon>
        <taxon>Ecdysozoa</taxon>
        <taxon>Arthropoda</taxon>
        <taxon>Crustacea</taxon>
        <taxon>Multicrustacea</taxon>
        <taxon>Malacostraca</taxon>
        <taxon>Eumalacostraca</taxon>
        <taxon>Eucarida</taxon>
        <taxon>Decapoda</taxon>
        <taxon>Pleocyemata</taxon>
        <taxon>Brachyura</taxon>
        <taxon>Eubrachyura</taxon>
        <taxon>Portunoidea</taxon>
        <taxon>Portunidae</taxon>
        <taxon>Portuninae</taxon>
        <taxon>Portunus</taxon>
    </lineage>
</organism>
<reference evidence="1 2" key="1">
    <citation type="submission" date="2019-05" db="EMBL/GenBank/DDBJ databases">
        <title>Another draft genome of Portunus trituberculatus and its Hox gene families provides insights of decapod evolution.</title>
        <authorList>
            <person name="Jeong J.-H."/>
            <person name="Song I."/>
            <person name="Kim S."/>
            <person name="Choi T."/>
            <person name="Kim D."/>
            <person name="Ryu S."/>
            <person name="Kim W."/>
        </authorList>
    </citation>
    <scope>NUCLEOTIDE SEQUENCE [LARGE SCALE GENOMIC DNA]</scope>
    <source>
        <tissue evidence="1">Muscle</tissue>
    </source>
</reference>
<gene>
    <name evidence="1" type="ORF">E2C01_058255</name>
</gene>
<keyword evidence="2" id="KW-1185">Reference proteome</keyword>
<proteinExistence type="predicted"/>
<name>A0A5B7H248_PORTR</name>
<dbReference type="Proteomes" id="UP000324222">
    <property type="component" value="Unassembled WGS sequence"/>
</dbReference>
<evidence type="ECO:0000313" key="2">
    <source>
        <dbReference type="Proteomes" id="UP000324222"/>
    </source>
</evidence>
<comment type="caution">
    <text evidence="1">The sequence shown here is derived from an EMBL/GenBank/DDBJ whole genome shotgun (WGS) entry which is preliminary data.</text>
</comment>
<accession>A0A5B7H248</accession>
<evidence type="ECO:0000313" key="1">
    <source>
        <dbReference type="EMBL" id="MPC64143.1"/>
    </source>
</evidence>
<dbReference type="EMBL" id="VSRR010021691">
    <property type="protein sequence ID" value="MPC64143.1"/>
    <property type="molecule type" value="Genomic_DNA"/>
</dbReference>
<sequence>MTLKYHTRFISRVTTCLCRDERRAEVRVCVRDEGRLAKLRLSYLSCSSGRLLHALDALVPRTLRFRGSGAVLMGEGRC</sequence>